<feature type="compositionally biased region" description="Polar residues" evidence="1">
    <location>
        <begin position="25"/>
        <end position="39"/>
    </location>
</feature>
<dbReference type="AlphaFoldDB" id="H5TJT6"/>
<keyword evidence="2" id="KW-0812">Transmembrane</keyword>
<dbReference type="STRING" id="1108044.GOOTI_080_00070"/>
<evidence type="ECO:0000313" key="4">
    <source>
        <dbReference type="Proteomes" id="UP000005038"/>
    </source>
</evidence>
<dbReference type="EMBL" id="BAFB01000080">
    <property type="protein sequence ID" value="GAB33744.1"/>
    <property type="molecule type" value="Genomic_DNA"/>
</dbReference>
<sequence>MVSTPRDEPGEGRPEEQGDFDHYDGSTSEYTDPSISGTSAFGADYEAPHPPSTGQAPYEQPQYADYAYPSSGQSYPQQPSQSSIPPSAVPPMTYAPPGYQPAMYPASPRRDRSLMIVLICIAVLLVVGLVIVGAYFLLNRGSDSATETQSTPTVTQTVNPPQTSTVTVAPAGPPPGAASCGAGVSVGTSVTSCSFAQAVRAEYLRTGAPGQARVITAYSSVTGMSYVMSCTPDGGAVVCRGGNDAVVYVY</sequence>
<name>H5TJT6_GORO1</name>
<feature type="transmembrane region" description="Helical" evidence="2">
    <location>
        <begin position="113"/>
        <end position="138"/>
    </location>
</feature>
<proteinExistence type="predicted"/>
<feature type="compositionally biased region" description="Low complexity" evidence="1">
    <location>
        <begin position="69"/>
        <end position="86"/>
    </location>
</feature>
<evidence type="ECO:0000256" key="2">
    <source>
        <dbReference type="SAM" id="Phobius"/>
    </source>
</evidence>
<keyword evidence="4" id="KW-1185">Reference proteome</keyword>
<feature type="compositionally biased region" description="Basic and acidic residues" evidence="1">
    <location>
        <begin position="1"/>
        <end position="24"/>
    </location>
</feature>
<keyword evidence="2" id="KW-0472">Membrane</keyword>
<feature type="region of interest" description="Disordered" evidence="1">
    <location>
        <begin position="1"/>
        <end position="92"/>
    </location>
</feature>
<reference evidence="3" key="1">
    <citation type="submission" date="2012-02" db="EMBL/GenBank/DDBJ databases">
        <title>Whole genome shotgun sequence of Gordonia otitidis NBRC 100426.</title>
        <authorList>
            <person name="Yoshida I."/>
            <person name="Hosoyama A."/>
            <person name="Tsuchikane K."/>
            <person name="Katsumata H."/>
            <person name="Yamazaki S."/>
            <person name="Fujita N."/>
        </authorList>
    </citation>
    <scope>NUCLEOTIDE SEQUENCE [LARGE SCALE GENOMIC DNA]</scope>
    <source>
        <strain evidence="3">NBRC 100426</strain>
    </source>
</reference>
<organism evidence="3 4">
    <name type="scientific">Gordonia otitidis (strain DSM 44809 / CCUG 52243 / JCM 12355 / NBRC 100426 / IFM 10032)</name>
    <dbReference type="NCBI Taxonomy" id="1108044"/>
    <lineage>
        <taxon>Bacteria</taxon>
        <taxon>Bacillati</taxon>
        <taxon>Actinomycetota</taxon>
        <taxon>Actinomycetes</taxon>
        <taxon>Mycobacteriales</taxon>
        <taxon>Gordoniaceae</taxon>
        <taxon>Gordonia</taxon>
    </lineage>
</organism>
<keyword evidence="2" id="KW-1133">Transmembrane helix</keyword>
<protein>
    <submittedName>
        <fullName evidence="3">Uncharacterized protein</fullName>
    </submittedName>
</protein>
<dbReference type="Proteomes" id="UP000005038">
    <property type="component" value="Unassembled WGS sequence"/>
</dbReference>
<evidence type="ECO:0000313" key="3">
    <source>
        <dbReference type="EMBL" id="GAB33744.1"/>
    </source>
</evidence>
<evidence type="ECO:0000256" key="1">
    <source>
        <dbReference type="SAM" id="MobiDB-lite"/>
    </source>
</evidence>
<accession>H5TJT6</accession>
<gene>
    <name evidence="3" type="ORF">GOOTI_080_00070</name>
</gene>
<comment type="caution">
    <text evidence="3">The sequence shown here is derived from an EMBL/GenBank/DDBJ whole genome shotgun (WGS) entry which is preliminary data.</text>
</comment>
<dbReference type="RefSeq" id="WP_007237988.1">
    <property type="nucleotide sequence ID" value="NZ_BAFB01000080.1"/>
</dbReference>